<dbReference type="EMBL" id="AZRA01000087">
    <property type="protein sequence ID" value="KDB51327.1"/>
    <property type="molecule type" value="Genomic_DNA"/>
</dbReference>
<comment type="caution">
    <text evidence="1">The sequence shown here is derived from an EMBL/GenBank/DDBJ whole genome shotgun (WGS) entry which is preliminary data.</text>
</comment>
<accession>A0A059KIM5</accession>
<dbReference type="AlphaFoldDB" id="A0A059KIM5"/>
<protein>
    <submittedName>
        <fullName evidence="1">Uncharacterized protein</fullName>
    </submittedName>
</protein>
<organism evidence="1 2">
    <name type="scientific">Sphaerotilus natans subsp. natans DSM 6575</name>
    <dbReference type="NCBI Taxonomy" id="1286631"/>
    <lineage>
        <taxon>Bacteria</taxon>
        <taxon>Pseudomonadati</taxon>
        <taxon>Pseudomonadota</taxon>
        <taxon>Betaproteobacteria</taxon>
        <taxon>Burkholderiales</taxon>
        <taxon>Sphaerotilaceae</taxon>
        <taxon>Sphaerotilus</taxon>
    </lineage>
</organism>
<keyword evidence="2" id="KW-1185">Reference proteome</keyword>
<dbReference type="Proteomes" id="UP000026714">
    <property type="component" value="Unassembled WGS sequence"/>
</dbReference>
<gene>
    <name evidence="1" type="ORF">X805_30930</name>
</gene>
<evidence type="ECO:0000313" key="2">
    <source>
        <dbReference type="Proteomes" id="UP000026714"/>
    </source>
</evidence>
<evidence type="ECO:0000313" key="1">
    <source>
        <dbReference type="EMBL" id="KDB51327.1"/>
    </source>
</evidence>
<reference evidence="1 2" key="1">
    <citation type="journal article" date="2014" name="FEMS Microbiol. Ecol.">
        <title>Sphaerotilus natans encrusted with nanoball-shaped Fe(III) oxide minerals formed by nitrate-reducing mixotrophic Fe(II) oxidation.</title>
        <authorList>
            <person name="Park S."/>
            <person name="Kim D.H."/>
            <person name="Lee J.H."/>
            <person name="Hur H.G."/>
        </authorList>
    </citation>
    <scope>NUCLEOTIDE SEQUENCE [LARGE SCALE GENOMIC DNA]</scope>
    <source>
        <strain evidence="1 2">DSM 6575</strain>
    </source>
</reference>
<sequence>MGADAGRQVSVFQYHGHQVQGGHPAGCGVINPSVRAKRHFDVNRSPMLVTNDLRFASFEVERHLLK</sequence>
<name>A0A059KIM5_9BURK</name>
<proteinExistence type="predicted"/>